<dbReference type="OrthoDB" id="5400577at2759"/>
<dbReference type="PANTHER" id="PTHR37535:SF3">
    <property type="entry name" value="FLUG DOMAIN-CONTAINING PROTEIN"/>
    <property type="match status" value="1"/>
</dbReference>
<dbReference type="Proteomes" id="UP000030686">
    <property type="component" value="Unassembled WGS sequence"/>
</dbReference>
<dbReference type="PANTHER" id="PTHR37535">
    <property type="entry name" value="FLUG DOMAIN PROTEIN"/>
    <property type="match status" value="1"/>
</dbReference>
<dbReference type="AlphaFoldDB" id="W6QDS9"/>
<evidence type="ECO:0000313" key="2">
    <source>
        <dbReference type="EMBL" id="CDM34236.1"/>
    </source>
</evidence>
<sequence length="191" mass="22113">MTDPQYMLSRKDFFAKRDEIAKTKRRLQREKNGYIPRAPQTGGLNSGEGQEASKTKSLHHKTVKLWLNFTADPENGFEYYKTSLGCPAPSHDMIKQFIRWYTSSIQGRLNEDELPTVRTWIKNTLTADGIVIDQKKEKLNFTKQDFLITVSSLWQTDHQKFIPGLLKVFVLFALQLYLFTGARVGSFIQYL</sequence>
<gene>
    <name evidence="2" type="ORF">PROQFM164_S03g000960</name>
</gene>
<dbReference type="STRING" id="1365484.W6QDS9"/>
<reference evidence="2" key="1">
    <citation type="journal article" date="2014" name="Nat. Commun.">
        <title>Multiple recent horizontal transfers of a large genomic region in cheese making fungi.</title>
        <authorList>
            <person name="Cheeseman K."/>
            <person name="Ropars J."/>
            <person name="Renault P."/>
            <person name="Dupont J."/>
            <person name="Gouzy J."/>
            <person name="Branca A."/>
            <person name="Abraham A.L."/>
            <person name="Ceppi M."/>
            <person name="Conseiller E."/>
            <person name="Debuchy R."/>
            <person name="Malagnac F."/>
            <person name="Goarin A."/>
            <person name="Silar P."/>
            <person name="Lacoste S."/>
            <person name="Sallet E."/>
            <person name="Bensimon A."/>
            <person name="Giraud T."/>
            <person name="Brygoo Y."/>
        </authorList>
    </citation>
    <scope>NUCLEOTIDE SEQUENCE [LARGE SCALE GENOMIC DNA]</scope>
    <source>
        <strain evidence="2">FM164</strain>
    </source>
</reference>
<evidence type="ECO:0000313" key="3">
    <source>
        <dbReference type="Proteomes" id="UP000030686"/>
    </source>
</evidence>
<name>W6QDS9_PENRF</name>
<dbReference type="EMBL" id="HG792017">
    <property type="protein sequence ID" value="CDM34236.1"/>
    <property type="molecule type" value="Genomic_DNA"/>
</dbReference>
<proteinExistence type="predicted"/>
<keyword evidence="3" id="KW-1185">Reference proteome</keyword>
<accession>W6QDS9</accession>
<organism evidence="2 3">
    <name type="scientific">Penicillium roqueforti (strain FM164)</name>
    <dbReference type="NCBI Taxonomy" id="1365484"/>
    <lineage>
        <taxon>Eukaryota</taxon>
        <taxon>Fungi</taxon>
        <taxon>Dikarya</taxon>
        <taxon>Ascomycota</taxon>
        <taxon>Pezizomycotina</taxon>
        <taxon>Eurotiomycetes</taxon>
        <taxon>Eurotiomycetidae</taxon>
        <taxon>Eurotiales</taxon>
        <taxon>Aspergillaceae</taxon>
        <taxon>Penicillium</taxon>
    </lineage>
</organism>
<evidence type="ECO:0000256" key="1">
    <source>
        <dbReference type="SAM" id="MobiDB-lite"/>
    </source>
</evidence>
<protein>
    <submittedName>
        <fullName evidence="2">Genomic scaffold, ProqFM164S03</fullName>
    </submittedName>
</protein>
<feature type="region of interest" description="Disordered" evidence="1">
    <location>
        <begin position="25"/>
        <end position="54"/>
    </location>
</feature>